<accession>A0A453H757</accession>
<reference evidence="6" key="4">
    <citation type="submission" date="2019-03" db="UniProtKB">
        <authorList>
            <consortium name="EnsemblPlants"/>
        </authorList>
    </citation>
    <scope>IDENTIFICATION</scope>
</reference>
<dbReference type="GO" id="GO:0034605">
    <property type="term" value="P:cellular response to heat"/>
    <property type="evidence" value="ECO:0007669"/>
    <property type="project" value="TreeGrafter"/>
</dbReference>
<feature type="domain" description="AAA+ ATPase" evidence="4">
    <location>
        <begin position="403"/>
        <end position="553"/>
    </location>
</feature>
<dbReference type="Pfam" id="PF10431">
    <property type="entry name" value="ClpB_D2-small"/>
    <property type="match status" value="1"/>
</dbReference>
<dbReference type="GO" id="GO:0005737">
    <property type="term" value="C:cytoplasm"/>
    <property type="evidence" value="ECO:0007669"/>
    <property type="project" value="TreeGrafter"/>
</dbReference>
<dbReference type="STRING" id="200361.A0A453H757"/>
<reference evidence="6" key="5">
    <citation type="journal article" date="2021" name="G3 (Bethesda)">
        <title>Aegilops tauschii genome assembly Aet v5.0 features greater sequence contiguity and improved annotation.</title>
        <authorList>
            <person name="Wang L."/>
            <person name="Zhu T."/>
            <person name="Rodriguez J.C."/>
            <person name="Deal K.R."/>
            <person name="Dubcovsky J."/>
            <person name="McGuire P.E."/>
            <person name="Lux T."/>
            <person name="Spannagl M."/>
            <person name="Mayer K.F.X."/>
            <person name="Baldrich P."/>
            <person name="Meyers B.C."/>
            <person name="Huo N."/>
            <person name="Gu Y.Q."/>
            <person name="Zhou H."/>
            <person name="Devos K.M."/>
            <person name="Bennetzen J.L."/>
            <person name="Unver T."/>
            <person name="Budak H."/>
            <person name="Gulick P.J."/>
            <person name="Galiba G."/>
            <person name="Kalapos B."/>
            <person name="Nelson D.R."/>
            <person name="Li P."/>
            <person name="You F.M."/>
            <person name="Luo M.C."/>
            <person name="Dvorak J."/>
        </authorList>
    </citation>
    <scope>NUCLEOTIDE SEQUENCE [LARGE SCALE GENOMIC DNA]</scope>
    <source>
        <strain evidence="6">cv. AL8/78</strain>
    </source>
</reference>
<dbReference type="CDD" id="cd19499">
    <property type="entry name" value="RecA-like_ClpB_Hsp104-like"/>
    <property type="match status" value="1"/>
</dbReference>
<evidence type="ECO:0000259" key="4">
    <source>
        <dbReference type="SMART" id="SM00382"/>
    </source>
</evidence>
<dbReference type="Proteomes" id="UP000015105">
    <property type="component" value="Chromosome 4D"/>
</dbReference>
<dbReference type="PANTHER" id="PTHR11638:SF159">
    <property type="entry name" value="AAA+ ATPASE DOMAIN-CONTAINING PROTEIN"/>
    <property type="match status" value="1"/>
</dbReference>
<dbReference type="InterPro" id="IPR003959">
    <property type="entry name" value="ATPase_AAA_core"/>
</dbReference>
<evidence type="ECO:0000313" key="6">
    <source>
        <dbReference type="EnsemblPlants" id="AET4Gv20093600.2"/>
    </source>
</evidence>
<dbReference type="InterPro" id="IPR041546">
    <property type="entry name" value="ClpA/ClpB_AAA_lid"/>
</dbReference>
<keyword evidence="7" id="KW-1185">Reference proteome</keyword>
<dbReference type="InterPro" id="IPR019489">
    <property type="entry name" value="Clp_ATPase_C"/>
</dbReference>
<sequence>MYNWMFCLVQDMHFDRVMVEPRVYDRLGASVPRSGGHVSSDTKAVLCLGAAAAVGWAAWRYYQRRACLRKFGRDMTALAGKTDPVIGRDDEIDRVVSILCRRTKNCVALVGAAGVGKTAVAEALAQRIAAGMVPDVLAGARVIELDVGALVAGTKWRGSFERRMKDVIKQVEAADGKVILFIDEMHMLLGAGRSRRSAMDAANMLKPALARGRIRCVGATTFDEYRKYIEKDAALKRRFQKVQVEEPSMDTTIEILQALKKRHEHHHGLEIQDAALVAAAQLAGRYITGRQFPDKAIDLIDEACATASKKMRQINRKKAEVNTTKSSSAKAMKEAIIIPDDVGQVVSRWTGIPVTALNQEEKDKLICLADRLHQRVVGQDEAVNLVADAVLRSRVGLDHPGQPIGSFLFLGSTGVGKTELAKALAEQLFDSEKMLVRFDMSEYVGSSSVLRLVGAPPSYRGHEDGGQLTEKVRRNPYSVILFDEVEKADPSVFNIFLQILDDSRLTDGRGQTVDFKNTIIIMTSNLGSDYLISKTARENTTISTQELLMEQVCKHFKPELLNRLSEIVIFEPLSHDKLKEIMKIQMKSIMARVATKGISLSVSDAALDTILSESYTPTYGARPIRRWMQKNVMTTLSKMLVKGEAGEGSTICIEATDDNKGLKYEVVKEEKTHLGY</sequence>
<dbReference type="Pfam" id="PF07724">
    <property type="entry name" value="AAA_2"/>
    <property type="match status" value="1"/>
</dbReference>
<evidence type="ECO:0000256" key="1">
    <source>
        <dbReference type="ARBA" id="ARBA00022741"/>
    </source>
</evidence>
<protein>
    <recommendedName>
        <fullName evidence="8">ATP-dependent Clp protease ATP-binding subunit clpC</fullName>
    </recommendedName>
</protein>
<reference evidence="7" key="1">
    <citation type="journal article" date="2014" name="Science">
        <title>Ancient hybridizations among the ancestral genomes of bread wheat.</title>
        <authorList>
            <consortium name="International Wheat Genome Sequencing Consortium,"/>
            <person name="Marcussen T."/>
            <person name="Sandve S.R."/>
            <person name="Heier L."/>
            <person name="Spannagl M."/>
            <person name="Pfeifer M."/>
            <person name="Jakobsen K.S."/>
            <person name="Wulff B.B."/>
            <person name="Steuernagel B."/>
            <person name="Mayer K.F."/>
            <person name="Olsen O.A."/>
        </authorList>
    </citation>
    <scope>NUCLEOTIDE SEQUENCE [LARGE SCALE GENOMIC DNA]</scope>
    <source>
        <strain evidence="7">cv. AL8/78</strain>
    </source>
</reference>
<dbReference type="Gramene" id="AET4Gv20093600.2">
    <property type="protein sequence ID" value="AET4Gv20093600.2"/>
    <property type="gene ID" value="AET4Gv20093600"/>
</dbReference>
<dbReference type="FunFam" id="3.40.50.300:FF:000025">
    <property type="entry name" value="ATP-dependent Clp protease subunit"/>
    <property type="match status" value="1"/>
</dbReference>
<dbReference type="GO" id="GO:0005524">
    <property type="term" value="F:ATP binding"/>
    <property type="evidence" value="ECO:0007669"/>
    <property type="project" value="UniProtKB-KW"/>
</dbReference>
<dbReference type="EnsemblPlants" id="AET4Gv20093600.2">
    <property type="protein sequence ID" value="AET4Gv20093600.2"/>
    <property type="gene ID" value="AET4Gv20093600"/>
</dbReference>
<name>A0A453H757_AEGTS</name>
<dbReference type="SUPFAM" id="SSF52540">
    <property type="entry name" value="P-loop containing nucleoside triphosphate hydrolases"/>
    <property type="match status" value="2"/>
</dbReference>
<dbReference type="InterPro" id="IPR050130">
    <property type="entry name" value="ClpA_ClpB"/>
</dbReference>
<dbReference type="PROSITE" id="PS00870">
    <property type="entry name" value="CLPAB_1"/>
    <property type="match status" value="1"/>
</dbReference>
<dbReference type="CDD" id="cd00009">
    <property type="entry name" value="AAA"/>
    <property type="match status" value="1"/>
</dbReference>
<dbReference type="Pfam" id="PF00004">
    <property type="entry name" value="AAA"/>
    <property type="match status" value="1"/>
</dbReference>
<feature type="domain" description="Clp ATPase C-terminal" evidence="5">
    <location>
        <begin position="573"/>
        <end position="664"/>
    </location>
</feature>
<dbReference type="PRINTS" id="PR00300">
    <property type="entry name" value="CLPPROTEASEA"/>
</dbReference>
<dbReference type="InterPro" id="IPR018368">
    <property type="entry name" value="ClpA/B_CS1"/>
</dbReference>
<keyword evidence="2" id="KW-0067">ATP-binding</keyword>
<evidence type="ECO:0000259" key="5">
    <source>
        <dbReference type="SMART" id="SM01086"/>
    </source>
</evidence>
<keyword evidence="3" id="KW-0143">Chaperone</keyword>
<dbReference type="SMART" id="SM00382">
    <property type="entry name" value="AAA"/>
    <property type="match status" value="2"/>
</dbReference>
<organism evidence="6 7">
    <name type="scientific">Aegilops tauschii subsp. strangulata</name>
    <name type="common">Goatgrass</name>
    <dbReference type="NCBI Taxonomy" id="200361"/>
    <lineage>
        <taxon>Eukaryota</taxon>
        <taxon>Viridiplantae</taxon>
        <taxon>Streptophyta</taxon>
        <taxon>Embryophyta</taxon>
        <taxon>Tracheophyta</taxon>
        <taxon>Spermatophyta</taxon>
        <taxon>Magnoliopsida</taxon>
        <taxon>Liliopsida</taxon>
        <taxon>Poales</taxon>
        <taxon>Poaceae</taxon>
        <taxon>BOP clade</taxon>
        <taxon>Pooideae</taxon>
        <taxon>Triticodae</taxon>
        <taxon>Triticeae</taxon>
        <taxon>Triticinae</taxon>
        <taxon>Aegilops</taxon>
    </lineage>
</organism>
<dbReference type="InterPro" id="IPR027417">
    <property type="entry name" value="P-loop_NTPase"/>
</dbReference>
<dbReference type="GO" id="GO:0016887">
    <property type="term" value="F:ATP hydrolysis activity"/>
    <property type="evidence" value="ECO:0007669"/>
    <property type="project" value="InterPro"/>
</dbReference>
<evidence type="ECO:0000313" key="7">
    <source>
        <dbReference type="Proteomes" id="UP000015105"/>
    </source>
</evidence>
<keyword evidence="1" id="KW-0547">Nucleotide-binding</keyword>
<dbReference type="Gene3D" id="3.40.50.300">
    <property type="entry name" value="P-loop containing nucleotide triphosphate hydrolases"/>
    <property type="match status" value="2"/>
</dbReference>
<dbReference type="SMART" id="SM01086">
    <property type="entry name" value="ClpB_D2-small"/>
    <property type="match status" value="1"/>
</dbReference>
<reference evidence="7" key="2">
    <citation type="journal article" date="2017" name="Nat. Plants">
        <title>The Aegilops tauschii genome reveals multiple impacts of transposons.</title>
        <authorList>
            <person name="Zhao G."/>
            <person name="Zou C."/>
            <person name="Li K."/>
            <person name="Wang K."/>
            <person name="Li T."/>
            <person name="Gao L."/>
            <person name="Zhang X."/>
            <person name="Wang H."/>
            <person name="Yang Z."/>
            <person name="Liu X."/>
            <person name="Jiang W."/>
            <person name="Mao L."/>
            <person name="Kong X."/>
            <person name="Jiao Y."/>
            <person name="Jia J."/>
        </authorList>
    </citation>
    <scope>NUCLEOTIDE SEQUENCE [LARGE SCALE GENOMIC DNA]</scope>
    <source>
        <strain evidence="7">cv. AL8/78</strain>
    </source>
</reference>
<dbReference type="AlphaFoldDB" id="A0A453H757"/>
<dbReference type="Pfam" id="PF17871">
    <property type="entry name" value="AAA_lid_9"/>
    <property type="match status" value="1"/>
</dbReference>
<dbReference type="Gene3D" id="1.10.8.60">
    <property type="match status" value="2"/>
</dbReference>
<dbReference type="InterPro" id="IPR003593">
    <property type="entry name" value="AAA+_ATPase"/>
</dbReference>
<evidence type="ECO:0008006" key="8">
    <source>
        <dbReference type="Google" id="ProtNLM"/>
    </source>
</evidence>
<dbReference type="PANTHER" id="PTHR11638">
    <property type="entry name" value="ATP-DEPENDENT CLP PROTEASE"/>
    <property type="match status" value="1"/>
</dbReference>
<feature type="domain" description="AAA+ ATPase" evidence="4">
    <location>
        <begin position="103"/>
        <end position="250"/>
    </location>
</feature>
<dbReference type="InterPro" id="IPR001270">
    <property type="entry name" value="ClpA/B"/>
</dbReference>
<evidence type="ECO:0000256" key="3">
    <source>
        <dbReference type="ARBA" id="ARBA00023186"/>
    </source>
</evidence>
<evidence type="ECO:0000256" key="2">
    <source>
        <dbReference type="ARBA" id="ARBA00022840"/>
    </source>
</evidence>
<reference evidence="6" key="3">
    <citation type="journal article" date="2017" name="Nature">
        <title>Genome sequence of the progenitor of the wheat D genome Aegilops tauschii.</title>
        <authorList>
            <person name="Luo M.C."/>
            <person name="Gu Y.Q."/>
            <person name="Puiu D."/>
            <person name="Wang H."/>
            <person name="Twardziok S.O."/>
            <person name="Deal K.R."/>
            <person name="Huo N."/>
            <person name="Zhu T."/>
            <person name="Wang L."/>
            <person name="Wang Y."/>
            <person name="McGuire P.E."/>
            <person name="Liu S."/>
            <person name="Long H."/>
            <person name="Ramasamy R.K."/>
            <person name="Rodriguez J.C."/>
            <person name="Van S.L."/>
            <person name="Yuan L."/>
            <person name="Wang Z."/>
            <person name="Xia Z."/>
            <person name="Xiao L."/>
            <person name="Anderson O.D."/>
            <person name="Ouyang S."/>
            <person name="Liang Y."/>
            <person name="Zimin A.V."/>
            <person name="Pertea G."/>
            <person name="Qi P."/>
            <person name="Bennetzen J.L."/>
            <person name="Dai X."/>
            <person name="Dawson M.W."/>
            <person name="Muller H.G."/>
            <person name="Kugler K."/>
            <person name="Rivarola-Duarte L."/>
            <person name="Spannagl M."/>
            <person name="Mayer K.F.X."/>
            <person name="Lu F.H."/>
            <person name="Bevan M.W."/>
            <person name="Leroy P."/>
            <person name="Li P."/>
            <person name="You F.M."/>
            <person name="Sun Q."/>
            <person name="Liu Z."/>
            <person name="Lyons E."/>
            <person name="Wicker T."/>
            <person name="Salzberg S.L."/>
            <person name="Devos K.M."/>
            <person name="Dvorak J."/>
        </authorList>
    </citation>
    <scope>NUCLEOTIDE SEQUENCE [LARGE SCALE GENOMIC DNA]</scope>
    <source>
        <strain evidence="6">cv. AL8/78</strain>
    </source>
</reference>
<proteinExistence type="predicted"/>